<evidence type="ECO:0000313" key="1">
    <source>
        <dbReference type="EMBL" id="KAF1828111.1"/>
    </source>
</evidence>
<dbReference type="EMBL" id="ML975672">
    <property type="protein sequence ID" value="KAF1828111.1"/>
    <property type="molecule type" value="Genomic_DNA"/>
</dbReference>
<keyword evidence="2" id="KW-1185">Reference proteome</keyword>
<accession>A0A6A5JWE5</accession>
<organism evidence="1 2">
    <name type="scientific">Decorospora gaudefroyi</name>
    <dbReference type="NCBI Taxonomy" id="184978"/>
    <lineage>
        <taxon>Eukaryota</taxon>
        <taxon>Fungi</taxon>
        <taxon>Dikarya</taxon>
        <taxon>Ascomycota</taxon>
        <taxon>Pezizomycotina</taxon>
        <taxon>Dothideomycetes</taxon>
        <taxon>Pleosporomycetidae</taxon>
        <taxon>Pleosporales</taxon>
        <taxon>Pleosporineae</taxon>
        <taxon>Pleosporaceae</taxon>
        <taxon>Decorospora</taxon>
    </lineage>
</organism>
<protein>
    <submittedName>
        <fullName evidence="1">Uncharacterized protein</fullName>
    </submittedName>
</protein>
<reference evidence="1" key="1">
    <citation type="submission" date="2020-01" db="EMBL/GenBank/DDBJ databases">
        <authorList>
            <consortium name="DOE Joint Genome Institute"/>
            <person name="Haridas S."/>
            <person name="Albert R."/>
            <person name="Binder M."/>
            <person name="Bloem J."/>
            <person name="Labutti K."/>
            <person name="Salamov A."/>
            <person name="Andreopoulos B."/>
            <person name="Baker S.E."/>
            <person name="Barry K."/>
            <person name="Bills G."/>
            <person name="Bluhm B.H."/>
            <person name="Cannon C."/>
            <person name="Castanera R."/>
            <person name="Culley D.E."/>
            <person name="Daum C."/>
            <person name="Ezra D."/>
            <person name="Gonzalez J.B."/>
            <person name="Henrissat B."/>
            <person name="Kuo A."/>
            <person name="Liang C."/>
            <person name="Lipzen A."/>
            <person name="Lutzoni F."/>
            <person name="Magnuson J."/>
            <person name="Mondo S."/>
            <person name="Nolan M."/>
            <person name="Ohm R."/>
            <person name="Pangilinan J."/>
            <person name="Park H.-J."/>
            <person name="Ramirez L."/>
            <person name="Alfaro M."/>
            <person name="Sun H."/>
            <person name="Tritt A."/>
            <person name="Yoshinaga Y."/>
            <person name="Zwiers L.-H."/>
            <person name="Turgeon B.G."/>
            <person name="Goodwin S.B."/>
            <person name="Spatafora J.W."/>
            <person name="Crous P.W."/>
            <person name="Grigoriev I.V."/>
        </authorList>
    </citation>
    <scope>NUCLEOTIDE SEQUENCE</scope>
    <source>
        <strain evidence="1">P77</strain>
    </source>
</reference>
<dbReference type="AlphaFoldDB" id="A0A6A5JWE5"/>
<gene>
    <name evidence="1" type="ORF">BDW02DRAFT_575139</name>
</gene>
<evidence type="ECO:0000313" key="2">
    <source>
        <dbReference type="Proteomes" id="UP000800040"/>
    </source>
</evidence>
<name>A0A6A5JWE5_9PLEO</name>
<dbReference type="Proteomes" id="UP000800040">
    <property type="component" value="Unassembled WGS sequence"/>
</dbReference>
<sequence>MVYDYMNDKTDECLSERPPYRKENLDFYGEQVVQELTQSYYRKKAWVVRCGSLEGLEMESKLIGKDPLGLVPVHYAVDVTVVVGSSPEVCYHMLERLEPVLNNAASLRLDISNAFGRLPSAIERGMTMFWSVLILFYKKGARVYAGEYPGVQAGQIRSRLQEVAEAAKVSGEGFCREDRWIERVSCARRWRRYVSNLESYAISSHGDRVLPIVSVIRYLRLPLTTDDRIARSRAAQVSQGRRNISE</sequence>
<proteinExistence type="predicted"/>